<keyword evidence="2" id="KW-1185">Reference proteome</keyword>
<evidence type="ECO:0000313" key="2">
    <source>
        <dbReference type="Proteomes" id="UP000696485"/>
    </source>
</evidence>
<comment type="caution">
    <text evidence="1">The sequence shown here is derived from an EMBL/GenBank/DDBJ whole genome shotgun (WGS) entry which is preliminary data.</text>
</comment>
<feature type="non-terminal residue" evidence="1">
    <location>
        <position position="1"/>
    </location>
</feature>
<accession>A0A9P5VFP2</accession>
<sequence length="91" mass="9828">RILSPPTISYHPSSKMALPRDGVWNLKAYTDTGMNIPNKQSPIAYPNLHGDIEASLKAAWLKAGNAIKSQPQLPLCIHPNTGVPSTPRSSV</sequence>
<reference evidence="1" key="1">
    <citation type="journal article" date="2020" name="Fungal Divers.">
        <title>Resolving the Mortierellaceae phylogeny through synthesis of multi-gene phylogenetics and phylogenomics.</title>
        <authorList>
            <person name="Vandepol N."/>
            <person name="Liber J."/>
            <person name="Desiro A."/>
            <person name="Na H."/>
            <person name="Kennedy M."/>
            <person name="Barry K."/>
            <person name="Grigoriev I.V."/>
            <person name="Miller A.N."/>
            <person name="O'Donnell K."/>
            <person name="Stajich J.E."/>
            <person name="Bonito G."/>
        </authorList>
    </citation>
    <scope>NUCLEOTIDE SEQUENCE</scope>
    <source>
        <strain evidence="1">NVP1</strain>
    </source>
</reference>
<dbReference type="EMBL" id="JAAAUY010003329">
    <property type="protein sequence ID" value="KAF9307562.1"/>
    <property type="molecule type" value="Genomic_DNA"/>
</dbReference>
<dbReference type="Proteomes" id="UP000696485">
    <property type="component" value="Unassembled WGS sequence"/>
</dbReference>
<organism evidence="1 2">
    <name type="scientific">Podila minutissima</name>
    <dbReference type="NCBI Taxonomy" id="64525"/>
    <lineage>
        <taxon>Eukaryota</taxon>
        <taxon>Fungi</taxon>
        <taxon>Fungi incertae sedis</taxon>
        <taxon>Mucoromycota</taxon>
        <taxon>Mortierellomycotina</taxon>
        <taxon>Mortierellomycetes</taxon>
        <taxon>Mortierellales</taxon>
        <taxon>Mortierellaceae</taxon>
        <taxon>Podila</taxon>
    </lineage>
</organism>
<name>A0A9P5VFP2_9FUNG</name>
<dbReference type="AlphaFoldDB" id="A0A9P5VFP2"/>
<proteinExistence type="predicted"/>
<feature type="non-terminal residue" evidence="1">
    <location>
        <position position="91"/>
    </location>
</feature>
<evidence type="ECO:0000313" key="1">
    <source>
        <dbReference type="EMBL" id="KAF9307562.1"/>
    </source>
</evidence>
<gene>
    <name evidence="1" type="ORF">BG006_005842</name>
</gene>
<protein>
    <submittedName>
        <fullName evidence="1">Uncharacterized protein</fullName>
    </submittedName>
</protein>